<sequence>SAFTADANSPENKVQPTSELPLGEVVQVHSPSIIEIDYTENGDTQENDKCELSSQPNGIAPETLTKIMHTAATVGDSATNARGMKYPFIGLVADLNGTGSQNTSERN</sequence>
<evidence type="ECO:0000256" key="1">
    <source>
        <dbReference type="SAM" id="MobiDB-lite"/>
    </source>
</evidence>
<accession>A0A8T1MKE6</accession>
<reference evidence="2 3" key="2">
    <citation type="journal article" date="2021" name="Genomics">
        <title>High-quality reference genome for Clonorchis sinensis.</title>
        <authorList>
            <person name="Young N.D."/>
            <person name="Stroehlein A.J."/>
            <person name="Kinkar L."/>
            <person name="Wang T."/>
            <person name="Sohn W.M."/>
            <person name="Chang B.C.H."/>
            <person name="Kaur P."/>
            <person name="Weisz D."/>
            <person name="Dudchenko O."/>
            <person name="Aiden E.L."/>
            <person name="Korhonen P.K."/>
            <person name="Gasser R.B."/>
        </authorList>
    </citation>
    <scope>NUCLEOTIDE SEQUENCE [LARGE SCALE GENOMIC DNA]</scope>
    <source>
        <strain evidence="2">Cs-k2</strain>
    </source>
</reference>
<reference evidence="2 3" key="1">
    <citation type="journal article" date="2018" name="Biotechnol. Adv.">
        <title>Improved genomic resources and new bioinformatic workflow for the carcinogenic parasite Clonorchis sinensis: Biotechnological implications.</title>
        <authorList>
            <person name="Wang D."/>
            <person name="Korhonen P.K."/>
            <person name="Gasser R.B."/>
            <person name="Young N.D."/>
        </authorList>
    </citation>
    <scope>NUCLEOTIDE SEQUENCE [LARGE SCALE GENOMIC DNA]</scope>
    <source>
        <strain evidence="2">Cs-k2</strain>
    </source>
</reference>
<feature type="non-terminal residue" evidence="2">
    <location>
        <position position="1"/>
    </location>
</feature>
<gene>
    <name evidence="2" type="ORF">CSKR_200959</name>
</gene>
<feature type="compositionally biased region" description="Polar residues" evidence="1">
    <location>
        <begin position="1"/>
        <end position="18"/>
    </location>
</feature>
<evidence type="ECO:0000313" key="3">
    <source>
        <dbReference type="Proteomes" id="UP000286415"/>
    </source>
</evidence>
<keyword evidence="3" id="KW-1185">Reference proteome</keyword>
<evidence type="ECO:0000313" key="2">
    <source>
        <dbReference type="EMBL" id="KAG5449418.1"/>
    </source>
</evidence>
<feature type="region of interest" description="Disordered" evidence="1">
    <location>
        <begin position="1"/>
        <end position="21"/>
    </location>
</feature>
<dbReference type="EMBL" id="NIRI02000042">
    <property type="protein sequence ID" value="KAG5449418.1"/>
    <property type="molecule type" value="Genomic_DNA"/>
</dbReference>
<name>A0A8T1MKE6_CLOSI</name>
<dbReference type="AlphaFoldDB" id="A0A8T1MKE6"/>
<dbReference type="Proteomes" id="UP000286415">
    <property type="component" value="Unassembled WGS sequence"/>
</dbReference>
<feature type="region of interest" description="Disordered" evidence="1">
    <location>
        <begin position="39"/>
        <end position="58"/>
    </location>
</feature>
<comment type="caution">
    <text evidence="2">The sequence shown here is derived from an EMBL/GenBank/DDBJ whole genome shotgun (WGS) entry which is preliminary data.</text>
</comment>
<organism evidence="2 3">
    <name type="scientific">Clonorchis sinensis</name>
    <name type="common">Chinese liver fluke</name>
    <dbReference type="NCBI Taxonomy" id="79923"/>
    <lineage>
        <taxon>Eukaryota</taxon>
        <taxon>Metazoa</taxon>
        <taxon>Spiralia</taxon>
        <taxon>Lophotrochozoa</taxon>
        <taxon>Platyhelminthes</taxon>
        <taxon>Trematoda</taxon>
        <taxon>Digenea</taxon>
        <taxon>Opisthorchiida</taxon>
        <taxon>Opisthorchiata</taxon>
        <taxon>Opisthorchiidae</taxon>
        <taxon>Clonorchis</taxon>
    </lineage>
</organism>
<proteinExistence type="predicted"/>
<protein>
    <submittedName>
        <fullName evidence="2">Uncharacterized protein</fullName>
    </submittedName>
</protein>